<dbReference type="EMBL" id="CACRTV010000057">
    <property type="protein sequence ID" value="VYU44977.1"/>
    <property type="molecule type" value="Genomic_DNA"/>
</dbReference>
<proteinExistence type="predicted"/>
<gene>
    <name evidence="1" type="ORF">CPLFYP93_02313</name>
</gene>
<dbReference type="AlphaFoldDB" id="A0A6N3EYW4"/>
<sequence length="309" mass="35268">MMGGFYGMTGVTLTLSPIAVASFKPLVKSLDTSTNRPILSCLKRDLEEMIKFLEGLPSVYKDPQANRAMAKLRNNLYKTEQEKLELEKYLEGQEKMLSTLVANGSTNLSELSKEAYEIICKLHASLDKIKFFYNNVNYSAESSGVSVFGEKLYILRPQSRAVLNNRLATVYKNPNNQRLTHAQFETLKKDLSTLEEYLFDGERLVEFSDVNDNVKKVEPLVTCMNEEYFNNLFGFNLTQDDYYKIGKELDAIGLIGFNVYGKELFDDFRKSVSFSGFSDLYIYKGTDLYNFTLDLRDVVDNYEFLGGGK</sequence>
<organism evidence="1">
    <name type="scientific">Clostridium paraputrificum</name>
    <dbReference type="NCBI Taxonomy" id="29363"/>
    <lineage>
        <taxon>Bacteria</taxon>
        <taxon>Bacillati</taxon>
        <taxon>Bacillota</taxon>
        <taxon>Clostridia</taxon>
        <taxon>Eubacteriales</taxon>
        <taxon>Clostridiaceae</taxon>
        <taxon>Clostridium</taxon>
    </lineage>
</organism>
<dbReference type="RefSeq" id="WP_156561683.1">
    <property type="nucleotide sequence ID" value="NZ_CACRTV010000057.1"/>
</dbReference>
<name>A0A6N3EYW4_9CLOT</name>
<reference evidence="1" key="1">
    <citation type="submission" date="2019-11" db="EMBL/GenBank/DDBJ databases">
        <authorList>
            <person name="Feng L."/>
        </authorList>
    </citation>
    <scope>NUCLEOTIDE SEQUENCE</scope>
    <source>
        <strain evidence="1">CParaputrificumLFYP93</strain>
    </source>
</reference>
<evidence type="ECO:0000313" key="1">
    <source>
        <dbReference type="EMBL" id="VYU44977.1"/>
    </source>
</evidence>
<protein>
    <submittedName>
        <fullName evidence="1">Uncharacterized protein</fullName>
    </submittedName>
</protein>
<accession>A0A6N3EYW4</accession>